<proteinExistence type="predicted"/>
<organism evidence="1">
    <name type="scientific">Albugo laibachii Nc14</name>
    <dbReference type="NCBI Taxonomy" id="890382"/>
    <lineage>
        <taxon>Eukaryota</taxon>
        <taxon>Sar</taxon>
        <taxon>Stramenopiles</taxon>
        <taxon>Oomycota</taxon>
        <taxon>Peronosporomycetes</taxon>
        <taxon>Albuginales</taxon>
        <taxon>Albuginaceae</taxon>
        <taxon>Albugo</taxon>
    </lineage>
</organism>
<dbReference type="EMBL" id="FR824238">
    <property type="protein sequence ID" value="CCA23413.1"/>
    <property type="molecule type" value="Genomic_DNA"/>
</dbReference>
<sequence length="86" mass="9866">MCAKAYICAAKPLEKEHERNTTLKRSDSKMTKKSDLIMLDCVYPATRELRTIDTSGMSMDIDRRKRDDPLSPLLPIAWTRAFALYA</sequence>
<dbReference type="AlphaFoldDB" id="F0WQ08"/>
<accession>F0WQ08</accession>
<name>F0WQ08_9STRA</name>
<reference evidence="1" key="2">
    <citation type="submission" date="2011-02" db="EMBL/GenBank/DDBJ databases">
        <authorList>
            <person name="MacLean D."/>
        </authorList>
    </citation>
    <scope>NUCLEOTIDE SEQUENCE</scope>
</reference>
<evidence type="ECO:0000313" key="1">
    <source>
        <dbReference type="EMBL" id="CCA23413.1"/>
    </source>
</evidence>
<reference evidence="1" key="1">
    <citation type="journal article" date="2011" name="PLoS Biol.">
        <title>Gene gain and loss during evolution of obligate parasitism in the white rust pathogen of Arabidopsis thaliana.</title>
        <authorList>
            <person name="Kemen E."/>
            <person name="Gardiner A."/>
            <person name="Schultz-Larsen T."/>
            <person name="Kemen A.C."/>
            <person name="Balmuth A.L."/>
            <person name="Robert-Seilaniantz A."/>
            <person name="Bailey K."/>
            <person name="Holub E."/>
            <person name="Studholme D.J."/>
            <person name="Maclean D."/>
            <person name="Jones J.D."/>
        </authorList>
    </citation>
    <scope>NUCLEOTIDE SEQUENCE</scope>
</reference>
<gene>
    <name evidence="1" type="primary">AlNc14C193G8490</name>
    <name evidence="1" type="ORF">ALNC14_095570</name>
</gene>
<protein>
    <submittedName>
        <fullName evidence="1">AlNc14C193G8490 protein</fullName>
    </submittedName>
</protein>
<dbReference type="HOGENOM" id="CLU_2502607_0_0_1"/>